<organism evidence="1 2">
    <name type="scientific">Liparis tanakae</name>
    <name type="common">Tanaka's snailfish</name>
    <dbReference type="NCBI Taxonomy" id="230148"/>
    <lineage>
        <taxon>Eukaryota</taxon>
        <taxon>Metazoa</taxon>
        <taxon>Chordata</taxon>
        <taxon>Craniata</taxon>
        <taxon>Vertebrata</taxon>
        <taxon>Euteleostomi</taxon>
        <taxon>Actinopterygii</taxon>
        <taxon>Neopterygii</taxon>
        <taxon>Teleostei</taxon>
        <taxon>Neoteleostei</taxon>
        <taxon>Acanthomorphata</taxon>
        <taxon>Eupercaria</taxon>
        <taxon>Perciformes</taxon>
        <taxon>Cottioidei</taxon>
        <taxon>Cottales</taxon>
        <taxon>Liparidae</taxon>
        <taxon>Liparis</taxon>
    </lineage>
</organism>
<dbReference type="Proteomes" id="UP000314294">
    <property type="component" value="Unassembled WGS sequence"/>
</dbReference>
<reference evidence="1 2" key="1">
    <citation type="submission" date="2019-03" db="EMBL/GenBank/DDBJ databases">
        <title>First draft genome of Liparis tanakae, snailfish: a comprehensive survey of snailfish specific genes.</title>
        <authorList>
            <person name="Kim W."/>
            <person name="Song I."/>
            <person name="Jeong J.-H."/>
            <person name="Kim D."/>
            <person name="Kim S."/>
            <person name="Ryu S."/>
            <person name="Song J.Y."/>
            <person name="Lee S.K."/>
        </authorList>
    </citation>
    <scope>NUCLEOTIDE SEQUENCE [LARGE SCALE GENOMIC DNA]</scope>
    <source>
        <tissue evidence="1">Muscle</tissue>
    </source>
</reference>
<proteinExistence type="predicted"/>
<keyword evidence="2" id="KW-1185">Reference proteome</keyword>
<sequence length="83" mass="9247">MKTLRPRMTSCRWAPTSSLTARTAGRVSPWSCRPSNPQCVTMLRRRGVITSTSLSPTRTDPAPSTLFKSSHLFFRTFRGNSAS</sequence>
<evidence type="ECO:0000313" key="1">
    <source>
        <dbReference type="EMBL" id="TNN24744.1"/>
    </source>
</evidence>
<gene>
    <name evidence="1" type="ORF">EYF80_065130</name>
</gene>
<dbReference type="AlphaFoldDB" id="A0A4Z2E882"/>
<evidence type="ECO:0000313" key="2">
    <source>
        <dbReference type="Proteomes" id="UP000314294"/>
    </source>
</evidence>
<comment type="caution">
    <text evidence="1">The sequence shown here is derived from an EMBL/GenBank/DDBJ whole genome shotgun (WGS) entry which is preliminary data.</text>
</comment>
<protein>
    <submittedName>
        <fullName evidence="1">Uncharacterized protein</fullName>
    </submittedName>
</protein>
<accession>A0A4Z2E882</accession>
<name>A0A4Z2E882_9TELE</name>
<dbReference type="EMBL" id="SRLO01014420">
    <property type="protein sequence ID" value="TNN24744.1"/>
    <property type="molecule type" value="Genomic_DNA"/>
</dbReference>